<evidence type="ECO:0000313" key="1">
    <source>
        <dbReference type="EMBL" id="GCB85577.1"/>
    </source>
</evidence>
<proteinExistence type="predicted"/>
<feature type="non-terminal residue" evidence="1">
    <location>
        <position position="1"/>
    </location>
</feature>
<accession>A0A401QJM4</accession>
<keyword evidence="2" id="KW-1185">Reference proteome</keyword>
<dbReference type="AlphaFoldDB" id="A0A401QJM4"/>
<comment type="caution">
    <text evidence="1">The sequence shown here is derived from an EMBL/GenBank/DDBJ whole genome shotgun (WGS) entry which is preliminary data.</text>
</comment>
<gene>
    <name evidence="1" type="ORF">scyTo_0026267</name>
</gene>
<sequence>VNLHMFYSSCTEENYKVKAVDKKEEINAQEDFTEDDDFFIGVVESSIKNDLQGSKNHLKATKPAHQEYEQDLQATEDQRVNVIRMNGSLLCTLTQFQLLSNWTQVPR</sequence>
<reference evidence="1 2" key="1">
    <citation type="journal article" date="2018" name="Nat. Ecol. Evol.">
        <title>Shark genomes provide insights into elasmobranch evolution and the origin of vertebrates.</title>
        <authorList>
            <person name="Hara Y"/>
            <person name="Yamaguchi K"/>
            <person name="Onimaru K"/>
            <person name="Kadota M"/>
            <person name="Koyanagi M"/>
            <person name="Keeley SD"/>
            <person name="Tatsumi K"/>
            <person name="Tanaka K"/>
            <person name="Motone F"/>
            <person name="Kageyama Y"/>
            <person name="Nozu R"/>
            <person name="Adachi N"/>
            <person name="Nishimura O"/>
            <person name="Nakagawa R"/>
            <person name="Tanegashima C"/>
            <person name="Kiyatake I"/>
            <person name="Matsumoto R"/>
            <person name="Murakumo K"/>
            <person name="Nishida K"/>
            <person name="Terakita A"/>
            <person name="Kuratani S"/>
            <person name="Sato K"/>
            <person name="Hyodo S Kuraku.S."/>
        </authorList>
    </citation>
    <scope>NUCLEOTIDE SEQUENCE [LARGE SCALE GENOMIC DNA]</scope>
</reference>
<protein>
    <submittedName>
        <fullName evidence="1">Uncharacterized protein</fullName>
    </submittedName>
</protein>
<name>A0A401QJM4_SCYTO</name>
<dbReference type="EMBL" id="BFAA01177056">
    <property type="protein sequence ID" value="GCB85577.1"/>
    <property type="molecule type" value="Genomic_DNA"/>
</dbReference>
<evidence type="ECO:0000313" key="2">
    <source>
        <dbReference type="Proteomes" id="UP000288216"/>
    </source>
</evidence>
<dbReference type="Proteomes" id="UP000288216">
    <property type="component" value="Unassembled WGS sequence"/>
</dbReference>
<organism evidence="1 2">
    <name type="scientific">Scyliorhinus torazame</name>
    <name type="common">Cloudy catshark</name>
    <name type="synonym">Catulus torazame</name>
    <dbReference type="NCBI Taxonomy" id="75743"/>
    <lineage>
        <taxon>Eukaryota</taxon>
        <taxon>Metazoa</taxon>
        <taxon>Chordata</taxon>
        <taxon>Craniata</taxon>
        <taxon>Vertebrata</taxon>
        <taxon>Chondrichthyes</taxon>
        <taxon>Elasmobranchii</taxon>
        <taxon>Galeomorphii</taxon>
        <taxon>Galeoidea</taxon>
        <taxon>Carcharhiniformes</taxon>
        <taxon>Scyliorhinidae</taxon>
        <taxon>Scyliorhinus</taxon>
    </lineage>
</organism>